<dbReference type="InterPro" id="IPR031120">
    <property type="entry name" value="HIR1-like"/>
</dbReference>
<keyword evidence="6 10" id="KW-0805">Transcription regulation</keyword>
<evidence type="ECO:0000256" key="6">
    <source>
        <dbReference type="ARBA" id="ARBA00023015"/>
    </source>
</evidence>
<gene>
    <name evidence="14" type="ORF">WJX75_001424</name>
</gene>
<dbReference type="Pfam" id="PF24105">
    <property type="entry name" value="Beta-prop_CAF1B_HIR1"/>
    <property type="match status" value="1"/>
</dbReference>
<feature type="domain" description="Protein HIRA-like C-terminal" evidence="12">
    <location>
        <begin position="639"/>
        <end position="831"/>
    </location>
</feature>
<dbReference type="InterPro" id="IPR036322">
    <property type="entry name" value="WD40_repeat_dom_sf"/>
</dbReference>
<feature type="repeat" description="WD" evidence="9">
    <location>
        <begin position="9"/>
        <end position="42"/>
    </location>
</feature>
<dbReference type="InterPro" id="IPR011047">
    <property type="entry name" value="Quinoprotein_ADH-like_sf"/>
</dbReference>
<dbReference type="PANTHER" id="PTHR13831">
    <property type="entry name" value="MEMBER OF THE HIR1 FAMILY OF WD-REPEAT PROTEINS"/>
    <property type="match status" value="1"/>
</dbReference>
<dbReference type="InterPro" id="IPR055410">
    <property type="entry name" value="Beta-prop_CAF1B_HIR1"/>
</dbReference>
<name>A0ABR2YLJ0_9CHLO</name>
<dbReference type="CDD" id="cd00200">
    <property type="entry name" value="WD40"/>
    <property type="match status" value="1"/>
</dbReference>
<dbReference type="PANTHER" id="PTHR13831:SF0">
    <property type="entry name" value="PROTEIN HIRA"/>
    <property type="match status" value="1"/>
</dbReference>
<dbReference type="InterPro" id="IPR011494">
    <property type="entry name" value="HIRA-like_C"/>
</dbReference>
<dbReference type="SUPFAM" id="SSF50978">
    <property type="entry name" value="WD40 repeat-like"/>
    <property type="match status" value="1"/>
</dbReference>
<feature type="repeat" description="WD" evidence="9">
    <location>
        <begin position="122"/>
        <end position="163"/>
    </location>
</feature>
<keyword evidence="15" id="KW-1185">Reference proteome</keyword>
<evidence type="ECO:0000256" key="1">
    <source>
        <dbReference type="ARBA" id="ARBA00004123"/>
    </source>
</evidence>
<comment type="similarity">
    <text evidence="2 10">Belongs to the WD repeat HIR1 family.</text>
</comment>
<evidence type="ECO:0000256" key="2">
    <source>
        <dbReference type="ARBA" id="ARBA00007306"/>
    </source>
</evidence>
<dbReference type="Gene3D" id="2.130.10.10">
    <property type="entry name" value="YVTN repeat-like/Quinoprotein amine dehydrogenase"/>
    <property type="match status" value="3"/>
</dbReference>
<keyword evidence="10" id="KW-0678">Repressor</keyword>
<evidence type="ECO:0000259" key="13">
    <source>
        <dbReference type="Pfam" id="PF24105"/>
    </source>
</evidence>
<comment type="subcellular location">
    <subcellularLocation>
        <location evidence="1 10">Nucleus</location>
    </subcellularLocation>
</comment>
<keyword evidence="8 10" id="KW-0539">Nucleus</keyword>
<dbReference type="SUPFAM" id="SSF50998">
    <property type="entry name" value="Quinoprotein alcohol dehydrogenase-like"/>
    <property type="match status" value="1"/>
</dbReference>
<evidence type="ECO:0000256" key="7">
    <source>
        <dbReference type="ARBA" id="ARBA00023163"/>
    </source>
</evidence>
<feature type="region of interest" description="Disordered" evidence="11">
    <location>
        <begin position="438"/>
        <end position="536"/>
    </location>
</feature>
<accession>A0ABR2YLJ0</accession>
<dbReference type="PROSITE" id="PS50294">
    <property type="entry name" value="WD_REPEATS_REGION"/>
    <property type="match status" value="2"/>
</dbReference>
<dbReference type="PROSITE" id="PS50082">
    <property type="entry name" value="WD_REPEATS_2"/>
    <property type="match status" value="4"/>
</dbReference>
<dbReference type="InterPro" id="IPR015943">
    <property type="entry name" value="WD40/YVTN_repeat-like_dom_sf"/>
</dbReference>
<dbReference type="Pfam" id="PF00400">
    <property type="entry name" value="WD40"/>
    <property type="match status" value="1"/>
</dbReference>
<evidence type="ECO:0000256" key="8">
    <source>
        <dbReference type="ARBA" id="ARBA00023242"/>
    </source>
</evidence>
<sequence length="843" mass="89519">MLVDKPDWVEHGGSPIFSIDVHPAGTRFVTSGSDHKAKVWNLLPVLEAQQEENKQCPRLLATLTDHYGPVNVARFSRSGRLLATGSDDKLICLYELRAGAGHSSFGSNDGPNVENWKHYVTLRGHSNNVTDLAWSKDDTYLATCSLDNSIIIWNPLNGQQVTTLQGHESYVKGVAWDPIGKYLASQSDDRTMRVWRVEDWALVATVSEPFQKGWVSNTFSLRLCWSPEGQSLTAVNSYQSPCHTVALLDRRTWKYDFSMVGHSGAIVKACYNPRIMRSGEGADEATCIALGSQDTKLSVWLSSSKRPTFIGHKLFAQSVVDLTWTPDGYSLLACSTDGTVAVLRFEAKELGVPLKQAEVDGLLKTLYGSSGSKPTLFAESAAQLQLENAATNGHAGTPPGQAAVRYQQPPTGLAARMQPAGGIPSGVGPSALATQTETRLTNGQRRVSAMPLQPSGNGGNATRITPQPLQSASAQQQPLQGPSRPAQGLTTPAAAVGSKRKASEGAAPPGKRLTAERVDGRPSASQSVALMSESPGRATRPLLSLPAAEALVSQQLHAGEGGQSDMAPVGQAPGRIVLEAANDLASGADRATADVVCSCSGKQVWADRISGCVVRLAGSLNYAAVGLRDGSLQVYSPAGRRLLPAMQLGSAPIFLVSDSGWRLLAVSQSGSLLLWDLKDQRLIVEASMDPLLRSAPAHVTVVSVRLSGAGLPLAVLSNNTAYALHLGMKTWMRVADSNFSFSSYMSLYSVSASSAGDLSQVQGQALASSGSPLASGIGSLAAGRLRTAGVDRAHLESNMAAALLLQSQQEYRRWLLTYVRHLAGDAEEGRLLTNPYSSTGPHT</sequence>
<reference evidence="14 15" key="1">
    <citation type="journal article" date="2024" name="Nat. Commun.">
        <title>Phylogenomics reveals the evolutionary origins of lichenization in chlorophyte algae.</title>
        <authorList>
            <person name="Puginier C."/>
            <person name="Libourel C."/>
            <person name="Otte J."/>
            <person name="Skaloud P."/>
            <person name="Haon M."/>
            <person name="Grisel S."/>
            <person name="Petersen M."/>
            <person name="Berrin J.G."/>
            <person name="Delaux P.M."/>
            <person name="Dal Grande F."/>
            <person name="Keller J."/>
        </authorList>
    </citation>
    <scope>NUCLEOTIDE SEQUENCE [LARGE SCALE GENOMIC DNA]</scope>
    <source>
        <strain evidence="14 15">SAG 216-7</strain>
    </source>
</reference>
<evidence type="ECO:0000259" key="12">
    <source>
        <dbReference type="Pfam" id="PF07569"/>
    </source>
</evidence>
<evidence type="ECO:0000256" key="3">
    <source>
        <dbReference type="ARBA" id="ARBA00022574"/>
    </source>
</evidence>
<feature type="compositionally biased region" description="Low complexity" evidence="11">
    <location>
        <begin position="467"/>
        <end position="480"/>
    </location>
</feature>
<feature type="domain" description="CAF1B/HIR1 beta-propeller" evidence="13">
    <location>
        <begin position="4"/>
        <end position="207"/>
    </location>
</feature>
<evidence type="ECO:0000313" key="14">
    <source>
        <dbReference type="EMBL" id="KAK9907321.1"/>
    </source>
</evidence>
<evidence type="ECO:0000256" key="11">
    <source>
        <dbReference type="SAM" id="MobiDB-lite"/>
    </source>
</evidence>
<proteinExistence type="inferred from homology"/>
<evidence type="ECO:0000256" key="4">
    <source>
        <dbReference type="ARBA" id="ARBA00022737"/>
    </source>
</evidence>
<dbReference type="InterPro" id="IPR001680">
    <property type="entry name" value="WD40_rpt"/>
</dbReference>
<dbReference type="EMBL" id="JALJOT010000009">
    <property type="protein sequence ID" value="KAK9907321.1"/>
    <property type="molecule type" value="Genomic_DNA"/>
</dbReference>
<comment type="caution">
    <text evidence="14">The sequence shown here is derived from an EMBL/GenBank/DDBJ whole genome shotgun (WGS) entry which is preliminary data.</text>
</comment>
<feature type="repeat" description="WD" evidence="9">
    <location>
        <begin position="164"/>
        <end position="205"/>
    </location>
</feature>
<comment type="function">
    <text evidence="10">Required for replication-independent chromatin assembly and for the periodic repression of histone gene transcription during the cell cycle.</text>
</comment>
<evidence type="ECO:0000256" key="9">
    <source>
        <dbReference type="PROSITE-ProRule" id="PRU00221"/>
    </source>
</evidence>
<evidence type="ECO:0000256" key="10">
    <source>
        <dbReference type="RuleBase" id="RU364014"/>
    </source>
</evidence>
<dbReference type="SMART" id="SM00320">
    <property type="entry name" value="WD40"/>
    <property type="match status" value="6"/>
</dbReference>
<dbReference type="Pfam" id="PF07569">
    <property type="entry name" value="Hira"/>
    <property type="match status" value="1"/>
</dbReference>
<evidence type="ECO:0000256" key="5">
    <source>
        <dbReference type="ARBA" id="ARBA00022853"/>
    </source>
</evidence>
<organism evidence="14 15">
    <name type="scientific">Coccomyxa subellipsoidea</name>
    <dbReference type="NCBI Taxonomy" id="248742"/>
    <lineage>
        <taxon>Eukaryota</taxon>
        <taxon>Viridiplantae</taxon>
        <taxon>Chlorophyta</taxon>
        <taxon>core chlorophytes</taxon>
        <taxon>Trebouxiophyceae</taxon>
        <taxon>Trebouxiophyceae incertae sedis</taxon>
        <taxon>Coccomyxaceae</taxon>
        <taxon>Coccomyxa</taxon>
    </lineage>
</organism>
<evidence type="ECO:0000313" key="15">
    <source>
        <dbReference type="Proteomes" id="UP001491310"/>
    </source>
</evidence>
<feature type="region of interest" description="Disordered" evidence="11">
    <location>
        <begin position="411"/>
        <end position="430"/>
    </location>
</feature>
<protein>
    <recommendedName>
        <fullName evidence="10">Protein HIRA</fullName>
    </recommendedName>
</protein>
<keyword evidence="3 9" id="KW-0853">WD repeat</keyword>
<dbReference type="Proteomes" id="UP001491310">
    <property type="component" value="Unassembled WGS sequence"/>
</dbReference>
<feature type="repeat" description="WD" evidence="9">
    <location>
        <begin position="63"/>
        <end position="104"/>
    </location>
</feature>
<keyword evidence="4 10" id="KW-0677">Repeat</keyword>
<keyword evidence="7 10" id="KW-0804">Transcription</keyword>
<keyword evidence="5 10" id="KW-0156">Chromatin regulator</keyword>